<dbReference type="SUPFAM" id="SSF53474">
    <property type="entry name" value="alpha/beta-Hydrolases"/>
    <property type="match status" value="1"/>
</dbReference>
<keyword evidence="2" id="KW-0378">Hydrolase</keyword>
<evidence type="ECO:0000313" key="3">
    <source>
        <dbReference type="Proteomes" id="UP000244929"/>
    </source>
</evidence>
<dbReference type="GO" id="GO:0016787">
    <property type="term" value="F:hydrolase activity"/>
    <property type="evidence" value="ECO:0007669"/>
    <property type="project" value="UniProtKB-KW"/>
</dbReference>
<dbReference type="KEGG" id="falb:HYN59_01955"/>
<dbReference type="OrthoDB" id="9801162at2"/>
<feature type="domain" description="AB hydrolase-1" evidence="1">
    <location>
        <begin position="183"/>
        <end position="237"/>
    </location>
</feature>
<dbReference type="Proteomes" id="UP000244929">
    <property type="component" value="Chromosome"/>
</dbReference>
<dbReference type="PANTHER" id="PTHR43798">
    <property type="entry name" value="MONOACYLGLYCEROL LIPASE"/>
    <property type="match status" value="1"/>
</dbReference>
<dbReference type="Gene3D" id="3.40.50.1820">
    <property type="entry name" value="alpha/beta hydrolase"/>
    <property type="match status" value="1"/>
</dbReference>
<feature type="domain" description="AB hydrolase-1" evidence="1">
    <location>
        <begin position="20"/>
        <end position="139"/>
    </location>
</feature>
<organism evidence="2 3">
    <name type="scientific">Flavobacterium album</name>
    <dbReference type="NCBI Taxonomy" id="2175091"/>
    <lineage>
        <taxon>Bacteria</taxon>
        <taxon>Pseudomonadati</taxon>
        <taxon>Bacteroidota</taxon>
        <taxon>Flavobacteriia</taxon>
        <taxon>Flavobacteriales</taxon>
        <taxon>Flavobacteriaceae</taxon>
        <taxon>Flavobacterium</taxon>
    </lineage>
</organism>
<dbReference type="GO" id="GO:0016020">
    <property type="term" value="C:membrane"/>
    <property type="evidence" value="ECO:0007669"/>
    <property type="project" value="TreeGrafter"/>
</dbReference>
<name>A0A2S1QU54_9FLAO</name>
<accession>A0A2S1QU54</accession>
<gene>
    <name evidence="2" type="ORF">HYN59_01955</name>
</gene>
<dbReference type="InterPro" id="IPR000073">
    <property type="entry name" value="AB_hydrolase_1"/>
</dbReference>
<proteinExistence type="predicted"/>
<evidence type="ECO:0000313" key="2">
    <source>
        <dbReference type="EMBL" id="AWH83948.1"/>
    </source>
</evidence>
<dbReference type="EMBL" id="CP029186">
    <property type="protein sequence ID" value="AWH83948.1"/>
    <property type="molecule type" value="Genomic_DNA"/>
</dbReference>
<dbReference type="PANTHER" id="PTHR43798:SF33">
    <property type="entry name" value="HYDROLASE, PUTATIVE (AFU_ORTHOLOGUE AFUA_2G14860)-RELATED"/>
    <property type="match status" value="1"/>
</dbReference>
<dbReference type="PRINTS" id="PR00111">
    <property type="entry name" value="ABHYDROLASE"/>
</dbReference>
<keyword evidence="3" id="KW-1185">Reference proteome</keyword>
<dbReference type="Pfam" id="PF00561">
    <property type="entry name" value="Abhydrolase_1"/>
    <property type="match status" value="2"/>
</dbReference>
<sequence length="262" mass="29725">MQEKKKDGKYTYFEAGEGTPIIILHGLMGGLSNFGGVAEYFPKHGYKVVIPELPIYTQSILKTNVKAFAKWVKDFITYKGFDRVILLGNSLGGHIALYHTKMYPEKMLGLIITGSSGLYESAMGDSYPRRGDRDYIKKKAQDVFYDPAVATDEIVEEVYAMANDRIKLIKTLTIAKSAIRHNMAKDLPKMHVPTCIIWGRNDHVTPPDVAEEFHRLLPNSTLSWIDKCGHAAMMEHPAEFNRLMHEWLKKLDVAHNLLTEQL</sequence>
<dbReference type="InterPro" id="IPR029058">
    <property type="entry name" value="AB_hydrolase_fold"/>
</dbReference>
<dbReference type="RefSeq" id="WP_108776658.1">
    <property type="nucleotide sequence ID" value="NZ_CP029186.1"/>
</dbReference>
<protein>
    <submittedName>
        <fullName evidence="2">Alpha/beta hydrolase</fullName>
    </submittedName>
</protein>
<reference evidence="2 3" key="1">
    <citation type="submission" date="2018-04" db="EMBL/GenBank/DDBJ databases">
        <title>Genome sequencing of Flavobacterium sp. HYN0059.</title>
        <authorList>
            <person name="Yi H."/>
            <person name="Baek C."/>
        </authorList>
    </citation>
    <scope>NUCLEOTIDE SEQUENCE [LARGE SCALE GENOMIC DNA]</scope>
    <source>
        <strain evidence="2 3">HYN0059</strain>
    </source>
</reference>
<evidence type="ECO:0000259" key="1">
    <source>
        <dbReference type="Pfam" id="PF00561"/>
    </source>
</evidence>
<dbReference type="AlphaFoldDB" id="A0A2S1QU54"/>
<dbReference type="InterPro" id="IPR050266">
    <property type="entry name" value="AB_hydrolase_sf"/>
</dbReference>